<dbReference type="EMBL" id="CP073344">
    <property type="protein sequence ID" value="UTW01758.1"/>
    <property type="molecule type" value="Genomic_DNA"/>
</dbReference>
<evidence type="ECO:0000313" key="3">
    <source>
        <dbReference type="Proteomes" id="UP001059950"/>
    </source>
</evidence>
<dbReference type="InterPro" id="IPR025737">
    <property type="entry name" value="FApF"/>
</dbReference>
<accession>A0ABY5GQN6</accession>
<name>A0ABY5GQN6_9GAMM</name>
<gene>
    <name evidence="2" type="ORF">KDX31_10245</name>
</gene>
<proteinExistence type="predicted"/>
<evidence type="ECO:0000256" key="1">
    <source>
        <dbReference type="SAM" id="SignalP"/>
    </source>
</evidence>
<keyword evidence="1" id="KW-0732">Signal</keyword>
<dbReference type="SUPFAM" id="SSF56935">
    <property type="entry name" value="Porins"/>
    <property type="match status" value="1"/>
</dbReference>
<sequence>MNKRHLTVLAATVLATGVSLIPSIAHSAQVATDPGDYSPLPAGIDLGILYVQHTEHQDYYASGKEISSLAGINELKTDIGLLRWVHYIEAGGYILDPQIILPFGKVSLDTTAGTTSSSGVGDPIVGGTIWVYNNTETKQAFGLTALASLPLGDYDGAKGPVNIGENRWKMITQAGYVTPLTETLSLDLIAEYTFFGENDDFGGARKDQQDQYGIQAHISKSFGPATKATLSYYHDFGGETSLNGVDQDDELNNSSWNATLSHFVAPDLQVMVEYGRSLEVENGFFEEDRLNLRFVKVF</sequence>
<reference evidence="2" key="1">
    <citation type="submission" date="2021-04" db="EMBL/GenBank/DDBJ databases">
        <title>Oceanospirillales bacteria with DddD are important DMSP degraders in coastal seawater.</title>
        <authorList>
            <person name="Liu J."/>
        </authorList>
    </citation>
    <scope>NUCLEOTIDE SEQUENCE</scope>
    <source>
        <strain evidence="2">GY6</strain>
    </source>
</reference>
<feature type="chain" id="PRO_5046014854" evidence="1">
    <location>
        <begin position="28"/>
        <end position="298"/>
    </location>
</feature>
<organism evidence="2 3">
    <name type="scientific">Amphritea atlantica</name>
    <dbReference type="NCBI Taxonomy" id="355243"/>
    <lineage>
        <taxon>Bacteria</taxon>
        <taxon>Pseudomonadati</taxon>
        <taxon>Pseudomonadota</taxon>
        <taxon>Gammaproteobacteria</taxon>
        <taxon>Oceanospirillales</taxon>
        <taxon>Oceanospirillaceae</taxon>
        <taxon>Amphritea</taxon>
    </lineage>
</organism>
<dbReference type="Proteomes" id="UP001059950">
    <property type="component" value="Chromosome"/>
</dbReference>
<protein>
    <submittedName>
        <fullName evidence="2">Transporter</fullName>
    </submittedName>
</protein>
<feature type="signal peptide" evidence="1">
    <location>
        <begin position="1"/>
        <end position="27"/>
    </location>
</feature>
<evidence type="ECO:0000313" key="2">
    <source>
        <dbReference type="EMBL" id="UTW01758.1"/>
    </source>
</evidence>
<dbReference type="Pfam" id="PF13557">
    <property type="entry name" value="Phenol_MetA_deg"/>
    <property type="match status" value="1"/>
</dbReference>
<keyword evidence="3" id="KW-1185">Reference proteome</keyword>